<protein>
    <submittedName>
        <fullName evidence="1">Uncharacterized protein</fullName>
    </submittedName>
</protein>
<gene>
    <name evidence="1" type="ORF">K6Y31_07385</name>
</gene>
<accession>A0ABS8WB64</accession>
<evidence type="ECO:0000313" key="1">
    <source>
        <dbReference type="EMBL" id="MCE2594635.1"/>
    </source>
</evidence>
<reference evidence="1 2" key="1">
    <citation type="journal article" date="2022" name="Environ. Microbiol. Rep.">
        <title>Eco-phylogenetic analyses reveal divergent evolution of vitamin B12 metabolism in the marine bacterial family 'Psychromonadaceae'.</title>
        <authorList>
            <person name="Jin X."/>
            <person name="Yang Y."/>
            <person name="Cao H."/>
            <person name="Gao B."/>
            <person name="Zhao Z."/>
        </authorList>
    </citation>
    <scope>NUCLEOTIDE SEQUENCE [LARGE SCALE GENOMIC DNA]</scope>
    <source>
        <strain evidence="1 2">MKS20</strain>
    </source>
</reference>
<keyword evidence="2" id="KW-1185">Reference proteome</keyword>
<comment type="caution">
    <text evidence="1">The sequence shown here is derived from an EMBL/GenBank/DDBJ whole genome shotgun (WGS) entry which is preliminary data.</text>
</comment>
<proteinExistence type="predicted"/>
<sequence length="551" mass="62429">MIKRTISFVFIALSLLILGAVLLNNINTPNGKTDTVAFTVNPKPRIIGLEGSSQQAFWPLPQVGLSGDEYQNNHVLFKPLAEQPFGITQSIRLVNEDSNRWDFFTKQPTFSLAFDLTAQQLFLNRWQYRPRTDMLFTYLCQSEQSNCYGISSIHKPRGQLHHSYPNQHFAFFDQDSPYQADEPWLFDVANNGYFLVTASQRRIKVFSIKEGAQAVAHGELPEQLQHYRIKALSVSSGAFHIAALYANADGRDSFIQIFEFELYRNAITAKLKIIPKANTEFHSLTLGNNVLAIGEVVLPTTQGQTTQAQSQIRVFKKQQRDFSKPRMVKRTANGYKPIPDPLIYQHLGTIKGGQITEPLAHLAQLPKGSIKHDIAPLALSFIDNIQLPGKENYLLAGPQLTLQQGVLAQRHYVDLTLFNLQTQPISIAERFRSYYVAGPHQQVYFDHQLDLSNDGIEAFWTSYSQAGDLTSQPDKLKFDSIKTAHEDSYFQSDFNHEAIKRVKKNLEQSQSSQRQSINERIQSVQNITPAQAHALKQRLLKLAEQQGQAQQ</sequence>
<dbReference type="RefSeq" id="WP_233052169.1">
    <property type="nucleotide sequence ID" value="NZ_JAIMJA010000006.1"/>
</dbReference>
<name>A0ABS8WB64_9GAMM</name>
<evidence type="ECO:0000313" key="2">
    <source>
        <dbReference type="Proteomes" id="UP001201273"/>
    </source>
</evidence>
<dbReference type="Proteomes" id="UP001201273">
    <property type="component" value="Unassembled WGS sequence"/>
</dbReference>
<organism evidence="1 2">
    <name type="scientific">Motilimonas cestriensis</name>
    <dbReference type="NCBI Taxonomy" id="2742685"/>
    <lineage>
        <taxon>Bacteria</taxon>
        <taxon>Pseudomonadati</taxon>
        <taxon>Pseudomonadota</taxon>
        <taxon>Gammaproteobacteria</taxon>
        <taxon>Alteromonadales</taxon>
        <taxon>Alteromonadales genera incertae sedis</taxon>
        <taxon>Motilimonas</taxon>
    </lineage>
</organism>
<dbReference type="EMBL" id="JAIMJA010000006">
    <property type="protein sequence ID" value="MCE2594635.1"/>
    <property type="molecule type" value="Genomic_DNA"/>
</dbReference>